<comment type="function">
    <text evidence="8">Probable methyltransferase required to silence rDNA.</text>
</comment>
<feature type="region of interest" description="Disordered" evidence="9">
    <location>
        <begin position="1"/>
        <end position="72"/>
    </location>
</feature>
<evidence type="ECO:0000256" key="2">
    <source>
        <dbReference type="ARBA" id="ARBA00006301"/>
    </source>
</evidence>
<comment type="subcellular location">
    <subcellularLocation>
        <location evidence="1 8">Nucleus</location>
        <location evidence="1 8">Nucleolus</location>
    </subcellularLocation>
</comment>
<keyword evidence="4 8" id="KW-0489">Methyltransferase</keyword>
<accession>A0A7S3PQK5</accession>
<name>A0A7S3PQK5_9STRA</name>
<dbReference type="GO" id="GO:0032259">
    <property type="term" value="P:methylation"/>
    <property type="evidence" value="ECO:0007669"/>
    <property type="project" value="UniProtKB-KW"/>
</dbReference>
<dbReference type="SUPFAM" id="SSF53335">
    <property type="entry name" value="S-adenosyl-L-methionine-dependent methyltransferases"/>
    <property type="match status" value="1"/>
</dbReference>
<protein>
    <recommendedName>
        <fullName evidence="8">Ribosomal RNA-processing protein 8</fullName>
        <ecNumber evidence="8">2.1.1.-</ecNumber>
    </recommendedName>
</protein>
<keyword evidence="6 8" id="KW-0949">S-adenosyl-L-methionine</keyword>
<dbReference type="EMBL" id="HBIN01022617">
    <property type="protein sequence ID" value="CAE0447394.1"/>
    <property type="molecule type" value="Transcribed_RNA"/>
</dbReference>
<evidence type="ECO:0000256" key="7">
    <source>
        <dbReference type="ARBA" id="ARBA00023242"/>
    </source>
</evidence>
<organism evidence="10">
    <name type="scientific">Aplanochytrium stocchinoi</name>
    <dbReference type="NCBI Taxonomy" id="215587"/>
    <lineage>
        <taxon>Eukaryota</taxon>
        <taxon>Sar</taxon>
        <taxon>Stramenopiles</taxon>
        <taxon>Bigyra</taxon>
        <taxon>Labyrinthulomycetes</taxon>
        <taxon>Thraustochytrida</taxon>
        <taxon>Thraustochytriidae</taxon>
        <taxon>Aplanochytrium</taxon>
    </lineage>
</organism>
<dbReference type="AlphaFoldDB" id="A0A7S3PQK5"/>
<evidence type="ECO:0000256" key="8">
    <source>
        <dbReference type="RuleBase" id="RU365074"/>
    </source>
</evidence>
<evidence type="ECO:0000256" key="5">
    <source>
        <dbReference type="ARBA" id="ARBA00022679"/>
    </source>
</evidence>
<dbReference type="PANTHER" id="PTHR12787:SF0">
    <property type="entry name" value="RIBOSOMAL RNA-PROCESSING PROTEIN 8"/>
    <property type="match status" value="1"/>
</dbReference>
<evidence type="ECO:0000256" key="6">
    <source>
        <dbReference type="ARBA" id="ARBA00022691"/>
    </source>
</evidence>
<proteinExistence type="inferred from homology"/>
<dbReference type="Gene3D" id="3.40.50.150">
    <property type="entry name" value="Vaccinia Virus protein VP39"/>
    <property type="match status" value="1"/>
</dbReference>
<sequence>MECIAIRKGKGGKKKHREGKSKGKKQNKNNNNRKKAQKHDNSNQHAAESNTQAKGKKRKRGQGSSLTKLQEKFRQKLEGSQFRWLNEELYTKTSEEAYRMIQDNTALFNVYHNGFESQVSKWPENPVDTIIDFLRTLPSSRCIGDFGCGDARIARTLADHMNLIHSFDLAKANKHVTVCNIKHVPLKNETLDVAIFCLSLMGIDFADFIKEANRVLKVGGTLIIAEVKSRFTQQNIDGKVAKGDHDSMLNGIESFVQLLSELGFENVSTDIENQMFVLFHFEKRESFSKKKRKHKLLTTNFVFKSCKYKKR</sequence>
<gene>
    <name evidence="10" type="ORF">ASTO00021_LOCUS17366</name>
</gene>
<dbReference type="PANTHER" id="PTHR12787">
    <property type="entry name" value="RIBOSOMAL RNA-PROCESSING PROTEIN 8"/>
    <property type="match status" value="1"/>
</dbReference>
<evidence type="ECO:0000256" key="4">
    <source>
        <dbReference type="ARBA" id="ARBA00022603"/>
    </source>
</evidence>
<dbReference type="GO" id="GO:0008168">
    <property type="term" value="F:methyltransferase activity"/>
    <property type="evidence" value="ECO:0007669"/>
    <property type="project" value="UniProtKB-KW"/>
</dbReference>
<dbReference type="Pfam" id="PF05148">
    <property type="entry name" value="Methyltransf_8"/>
    <property type="match status" value="1"/>
</dbReference>
<dbReference type="InterPro" id="IPR029063">
    <property type="entry name" value="SAM-dependent_MTases_sf"/>
</dbReference>
<dbReference type="CDD" id="cd02440">
    <property type="entry name" value="AdoMet_MTases"/>
    <property type="match status" value="1"/>
</dbReference>
<keyword evidence="7 8" id="KW-0539">Nucleus</keyword>
<reference evidence="10" key="1">
    <citation type="submission" date="2021-01" db="EMBL/GenBank/DDBJ databases">
        <authorList>
            <person name="Corre E."/>
            <person name="Pelletier E."/>
            <person name="Niang G."/>
            <person name="Scheremetjew M."/>
            <person name="Finn R."/>
            <person name="Kale V."/>
            <person name="Holt S."/>
            <person name="Cochrane G."/>
            <person name="Meng A."/>
            <person name="Brown T."/>
            <person name="Cohen L."/>
        </authorList>
    </citation>
    <scope>NUCLEOTIDE SEQUENCE</scope>
    <source>
        <strain evidence="10">GSBS06</strain>
    </source>
</reference>
<dbReference type="FunFam" id="1.10.10.2150:FF:000001">
    <property type="entry name" value="Ribosomal RNA-processing protein 8"/>
    <property type="match status" value="1"/>
</dbReference>
<keyword evidence="3 8" id="KW-0698">rRNA processing</keyword>
<dbReference type="InterPro" id="IPR042036">
    <property type="entry name" value="RRP8_N"/>
</dbReference>
<feature type="compositionally biased region" description="Basic residues" evidence="9">
    <location>
        <begin position="7"/>
        <end position="37"/>
    </location>
</feature>
<evidence type="ECO:0000313" key="10">
    <source>
        <dbReference type="EMBL" id="CAE0447394.1"/>
    </source>
</evidence>
<evidence type="ECO:0000256" key="9">
    <source>
        <dbReference type="SAM" id="MobiDB-lite"/>
    </source>
</evidence>
<dbReference type="Gene3D" id="1.10.10.2150">
    <property type="entry name" value="Ribosomal RNA-processing protein 8, N-terminal domain"/>
    <property type="match status" value="1"/>
</dbReference>
<dbReference type="GO" id="GO:0005730">
    <property type="term" value="C:nucleolus"/>
    <property type="evidence" value="ECO:0007669"/>
    <property type="project" value="UniProtKB-SubCell"/>
</dbReference>
<keyword evidence="5 8" id="KW-0808">Transferase</keyword>
<dbReference type="InterPro" id="IPR007823">
    <property type="entry name" value="RRP8"/>
</dbReference>
<evidence type="ECO:0000256" key="1">
    <source>
        <dbReference type="ARBA" id="ARBA00004604"/>
    </source>
</evidence>
<evidence type="ECO:0000256" key="3">
    <source>
        <dbReference type="ARBA" id="ARBA00022552"/>
    </source>
</evidence>
<dbReference type="EC" id="2.1.1.-" evidence="8"/>
<dbReference type="GO" id="GO:0006364">
    <property type="term" value="P:rRNA processing"/>
    <property type="evidence" value="ECO:0007669"/>
    <property type="project" value="UniProtKB-UniRule"/>
</dbReference>
<comment type="similarity">
    <text evidence="2 8">Belongs to the methyltransferase superfamily. RRP8 family.</text>
</comment>
<feature type="compositionally biased region" description="Polar residues" evidence="9">
    <location>
        <begin position="43"/>
        <end position="53"/>
    </location>
</feature>